<evidence type="ECO:0000313" key="3">
    <source>
        <dbReference type="Proteomes" id="UP000320799"/>
    </source>
</evidence>
<dbReference type="Proteomes" id="UP000320799">
    <property type="component" value="Segment"/>
</dbReference>
<evidence type="ECO:0000313" key="2">
    <source>
        <dbReference type="EMBL" id="QDH83602.1"/>
    </source>
</evidence>
<feature type="region of interest" description="Disordered" evidence="1">
    <location>
        <begin position="192"/>
        <end position="214"/>
    </location>
</feature>
<organism evidence="2 3">
    <name type="scientific">Achromobacter phage Motura</name>
    <dbReference type="NCBI Taxonomy" id="2591403"/>
    <lineage>
        <taxon>Viruses</taxon>
        <taxon>Duplodnaviria</taxon>
        <taxon>Heunggongvirae</taxon>
        <taxon>Uroviricota</taxon>
        <taxon>Caudoviricetes</taxon>
        <taxon>Moturavirus</taxon>
        <taxon>Moturavirus motura</taxon>
    </lineage>
</organism>
<accession>A0A514CT04</accession>
<protein>
    <submittedName>
        <fullName evidence="2">Uncharacterized protein</fullName>
    </submittedName>
</protein>
<dbReference type="EMBL" id="MN094788">
    <property type="protein sequence ID" value="QDH83602.1"/>
    <property type="molecule type" value="Genomic_DNA"/>
</dbReference>
<proteinExistence type="predicted"/>
<feature type="region of interest" description="Disordered" evidence="1">
    <location>
        <begin position="47"/>
        <end position="79"/>
    </location>
</feature>
<keyword evidence="3" id="KW-1185">Reference proteome</keyword>
<dbReference type="GeneID" id="56136077"/>
<evidence type="ECO:0000256" key="1">
    <source>
        <dbReference type="SAM" id="MobiDB-lite"/>
    </source>
</evidence>
<dbReference type="KEGG" id="vg:56136077"/>
<name>A0A514CT04_9CAUD</name>
<reference evidence="2 3" key="1">
    <citation type="submission" date="2019-06" db="EMBL/GenBank/DDBJ databases">
        <authorList>
            <person name="Kincaid V.D."/>
            <person name="Fuller A."/>
            <person name="Hodges K."/>
            <person name="Bansal M."/>
            <person name="Essig J."/>
            <person name="Johnson A."/>
        </authorList>
    </citation>
    <scope>NUCLEOTIDE SEQUENCE [LARGE SCALE GENOMIC DNA]</scope>
</reference>
<sequence length="542" mass="57753">MAKTRVIAGVAKQKKFKVAAANDSTSLHYDNGPLEAQEKPEYGIDNAFTPGDLKYDDKQEPGSTYTKTEPGKNKPKPRWNIMSAVDDTLPNESHNVSTIDNDINPAEGYLEDAEPEIALNSPGAVAGPLVEANLGDEDENAADMDESEDAGIAYGAGEVQPVPGDPNIPDAGEIDAQENIDEFLSAAAEDFEDDAEPEAEDDEFDMGDTDGDWDAEEEIDLPVGDAVGQGDLSADVEEEGEEITIDAPVDEAEGNFSVMDLDGMDDTEVESCVFASVGSRLLVLKANRVIATLGKKQAVKARCADVYLSDNFQDVTTVAMQRAGIRAGLKSMGFALSTINIAKSDAINRRVEARVQKTTAAVRQVAGAKDKAMEQCLAIASVGINRRYFKDQTNELAASLIANLQQCGIRNANRVVNSAFATHGISYAKSIVTLASKLAAMPETTRTQFAAALDLIDDEGDFVESEVEDEEFGEDVPDMQADADGFEGEAEDFDEVEQFLPASITASLARPGNARVSGGYGRANATSLEAHAILAGDAPLSF</sequence>
<dbReference type="RefSeq" id="YP_009903801.1">
    <property type="nucleotide sequence ID" value="NC_049849.1"/>
</dbReference>